<proteinExistence type="predicted"/>
<evidence type="ECO:0000313" key="2">
    <source>
        <dbReference type="Proteomes" id="UP000292082"/>
    </source>
</evidence>
<gene>
    <name evidence="1" type="ORF">BD310DRAFT_313358</name>
</gene>
<reference evidence="1 2" key="1">
    <citation type="submission" date="2019-01" db="EMBL/GenBank/DDBJ databases">
        <title>Draft genome sequences of three monokaryotic isolates of the white-rot basidiomycete fungus Dichomitus squalens.</title>
        <authorList>
            <consortium name="DOE Joint Genome Institute"/>
            <person name="Lopez S.C."/>
            <person name="Andreopoulos B."/>
            <person name="Pangilinan J."/>
            <person name="Lipzen A."/>
            <person name="Riley R."/>
            <person name="Ahrendt S."/>
            <person name="Ng V."/>
            <person name="Barry K."/>
            <person name="Daum C."/>
            <person name="Grigoriev I.V."/>
            <person name="Hilden K.S."/>
            <person name="Makela M.R."/>
            <person name="de Vries R.P."/>
        </authorList>
    </citation>
    <scope>NUCLEOTIDE SEQUENCE [LARGE SCALE GENOMIC DNA]</scope>
    <source>
        <strain evidence="1 2">CBS 464.89</strain>
    </source>
</reference>
<organism evidence="1 2">
    <name type="scientific">Dichomitus squalens</name>
    <dbReference type="NCBI Taxonomy" id="114155"/>
    <lineage>
        <taxon>Eukaryota</taxon>
        <taxon>Fungi</taxon>
        <taxon>Dikarya</taxon>
        <taxon>Basidiomycota</taxon>
        <taxon>Agaricomycotina</taxon>
        <taxon>Agaricomycetes</taxon>
        <taxon>Polyporales</taxon>
        <taxon>Polyporaceae</taxon>
        <taxon>Dichomitus</taxon>
    </lineage>
</organism>
<dbReference type="EMBL" id="ML145283">
    <property type="protein sequence ID" value="TBU51825.1"/>
    <property type="molecule type" value="Genomic_DNA"/>
</dbReference>
<dbReference type="Proteomes" id="UP000292082">
    <property type="component" value="Unassembled WGS sequence"/>
</dbReference>
<name>A0A4Q9PCR3_9APHY</name>
<sequence length="153" mass="16723">MITKIEAGRQCGSHLGVYEGIVATAVTVLTGSTRKLRESRSRWLMDYAPGAAWRDGPGQKTIGYHRRGEIFTSTGALMAHTTGLNTAGLWPTRHVRTSRIAQRRRDGRTCLIGKAARRRGRSARLVLAFVLQVPTRPLAPRASATFPEARGSA</sequence>
<keyword evidence="2" id="KW-1185">Reference proteome</keyword>
<evidence type="ECO:0000313" key="1">
    <source>
        <dbReference type="EMBL" id="TBU51825.1"/>
    </source>
</evidence>
<protein>
    <submittedName>
        <fullName evidence="1">Uncharacterized protein</fullName>
    </submittedName>
</protein>
<dbReference type="AlphaFoldDB" id="A0A4Q9PCR3"/>
<accession>A0A4Q9PCR3</accession>